<evidence type="ECO:0000313" key="2">
    <source>
        <dbReference type="Proteomes" id="UP001165101"/>
    </source>
</evidence>
<sequence length="472" mass="53385">MPVEKITYAYEDTLPRLPVPSLSSTSEQILDSIKPLISEDDYNRLINESMNFLNSNSINLLQNYLIKSSINSDCYLDAEGISNTTPGIYGELRGNTLPRNPFFILEDDPLAKTALPPSQAFRASVLVTSTLRLILSLRFEVLKPDVSPKNGSKLSMNTYKNLFGTTRIPYDSQDSTTGGENSDNNSVGITIKRAPSFNDSRHIVVIAKSQFYKLEVLSEDNQIWFSKSELKNILLEILKDSENNDLIYTTRHAIGSLTTESKTKWRYSRKLLELTNPESLTEIDNALFVLVLDHESPKSDKEKIELVGHGSSRINSNGIQIGSCISRWYDKLQIVVTKNSVAGIIWESTSMDGTSVLRFVGDVYTDSVLRLAREINGLNYTLWPNTNTVPINDKIKKPNFEKLIFHLNPEIITGLHLAETRLADLINQHEYVVSKIDKFGFNLFDNKMKVNSDSFIQLAIQITYYALYVIRF</sequence>
<name>A0ACB5TUN6_CANBO</name>
<protein>
    <submittedName>
        <fullName evidence="1">Unnamed protein product</fullName>
    </submittedName>
</protein>
<evidence type="ECO:0000313" key="1">
    <source>
        <dbReference type="EMBL" id="GME95283.1"/>
    </source>
</evidence>
<dbReference type="Proteomes" id="UP001165101">
    <property type="component" value="Unassembled WGS sequence"/>
</dbReference>
<accession>A0ACB5TUN6</accession>
<reference evidence="1" key="1">
    <citation type="submission" date="2023-04" db="EMBL/GenBank/DDBJ databases">
        <title>Candida boidinii NBRC 1967.</title>
        <authorList>
            <person name="Ichikawa N."/>
            <person name="Sato H."/>
            <person name="Tonouchi N."/>
        </authorList>
    </citation>
    <scope>NUCLEOTIDE SEQUENCE</scope>
    <source>
        <strain evidence="1">NBRC 1967</strain>
    </source>
</reference>
<comment type="caution">
    <text evidence="1">The sequence shown here is derived from an EMBL/GenBank/DDBJ whole genome shotgun (WGS) entry which is preliminary data.</text>
</comment>
<dbReference type="EMBL" id="BSXV01002252">
    <property type="protein sequence ID" value="GME95283.1"/>
    <property type="molecule type" value="Genomic_DNA"/>
</dbReference>
<organism evidence="1 2">
    <name type="scientific">Candida boidinii</name>
    <name type="common">Yeast</name>
    <dbReference type="NCBI Taxonomy" id="5477"/>
    <lineage>
        <taxon>Eukaryota</taxon>
        <taxon>Fungi</taxon>
        <taxon>Dikarya</taxon>
        <taxon>Ascomycota</taxon>
        <taxon>Saccharomycotina</taxon>
        <taxon>Pichiomycetes</taxon>
        <taxon>Pichiales</taxon>
        <taxon>Pichiaceae</taxon>
        <taxon>Ogataea</taxon>
        <taxon>Ogataea/Candida clade</taxon>
    </lineage>
</organism>
<gene>
    <name evidence="1" type="ORF">Cboi01_000383500</name>
</gene>
<proteinExistence type="predicted"/>
<keyword evidence="2" id="KW-1185">Reference proteome</keyword>